<organism evidence="2 3">
    <name type="scientific">Paracoccus aerius</name>
    <dbReference type="NCBI Taxonomy" id="1915382"/>
    <lineage>
        <taxon>Bacteria</taxon>
        <taxon>Pseudomonadati</taxon>
        <taxon>Pseudomonadota</taxon>
        <taxon>Alphaproteobacteria</taxon>
        <taxon>Rhodobacterales</taxon>
        <taxon>Paracoccaceae</taxon>
        <taxon>Paracoccus</taxon>
    </lineage>
</organism>
<gene>
    <name evidence="2" type="ORF">JL111_14450</name>
</gene>
<protein>
    <submittedName>
        <fullName evidence="2">Ferritin-like domain-containing protein</fullName>
    </submittedName>
</protein>
<evidence type="ECO:0000313" key="3">
    <source>
        <dbReference type="Proteomes" id="UP000644749"/>
    </source>
</evidence>
<comment type="caution">
    <text evidence="2">The sequence shown here is derived from an EMBL/GenBank/DDBJ whole genome shotgun (WGS) entry which is preliminary data.</text>
</comment>
<evidence type="ECO:0000313" key="2">
    <source>
        <dbReference type="EMBL" id="MBL3674686.1"/>
    </source>
</evidence>
<name>A0ABS1S7H5_9RHOB</name>
<dbReference type="Proteomes" id="UP000644749">
    <property type="component" value="Unassembled WGS sequence"/>
</dbReference>
<evidence type="ECO:0000259" key="1">
    <source>
        <dbReference type="Pfam" id="PF09537"/>
    </source>
</evidence>
<dbReference type="SUPFAM" id="SSF47240">
    <property type="entry name" value="Ferritin-like"/>
    <property type="match status" value="1"/>
</dbReference>
<feature type="domain" description="DUF2383" evidence="1">
    <location>
        <begin position="16"/>
        <end position="115"/>
    </location>
</feature>
<dbReference type="RefSeq" id="WP_191310985.1">
    <property type="nucleotide sequence ID" value="NZ_BNCL01000011.1"/>
</dbReference>
<dbReference type="Pfam" id="PF09537">
    <property type="entry name" value="DUF2383"/>
    <property type="match status" value="1"/>
</dbReference>
<dbReference type="InterPro" id="IPR012347">
    <property type="entry name" value="Ferritin-like"/>
</dbReference>
<dbReference type="CDD" id="cd00657">
    <property type="entry name" value="Ferritin_like"/>
    <property type="match status" value="1"/>
</dbReference>
<dbReference type="Gene3D" id="1.20.1260.10">
    <property type="match status" value="1"/>
</dbReference>
<dbReference type="EMBL" id="JAESHT010000012">
    <property type="protein sequence ID" value="MBL3674686.1"/>
    <property type="molecule type" value="Genomic_DNA"/>
</dbReference>
<keyword evidence="3" id="KW-1185">Reference proteome</keyword>
<reference evidence="2 3" key="1">
    <citation type="submission" date="2021-01" db="EMBL/GenBank/DDBJ databases">
        <title>011410 draft genome.</title>
        <authorList>
            <person name="Lang L."/>
        </authorList>
    </citation>
    <scope>NUCLEOTIDE SEQUENCE [LARGE SCALE GENOMIC DNA]</scope>
    <source>
        <strain evidence="2 3">KCTC 42845</strain>
    </source>
</reference>
<dbReference type="InterPro" id="IPR019052">
    <property type="entry name" value="DUF2383"/>
</dbReference>
<proteinExistence type="predicted"/>
<accession>A0ABS1S7H5</accession>
<sequence length="149" mass="16581">MATTVGTEDNIRDLVRNLILLEHDAIAAYESTIERLSDATLSQQVEAFRRDHLQHLEVLQEMAAETGAEAPQEGDMKQMLTTGKIALADLFGDGAILKAMATNENDTVTAYERASAHPDAIEKSRAFFQKALADEQHHREWMVRTSEAI</sequence>
<dbReference type="InterPro" id="IPR009078">
    <property type="entry name" value="Ferritin-like_SF"/>
</dbReference>